<dbReference type="Gene3D" id="4.10.49.10">
    <property type="entry name" value="Cytochrome c oxidase subunit VIIc"/>
    <property type="match status" value="1"/>
</dbReference>
<dbReference type="InterPro" id="IPR036636">
    <property type="entry name" value="COX7C/Cox8_sf"/>
</dbReference>
<evidence type="ECO:0000256" key="1">
    <source>
        <dbReference type="SAM" id="MobiDB-lite"/>
    </source>
</evidence>
<dbReference type="AlphaFoldDB" id="A0A8C9Q661"/>
<sequence>MLFCSTHLEGVGQARAGETHGHQLRANSSTGESPGKVLQTLRKETVVTGCHSEAGPGKNSQFLVENRWQLLVMMTLYFRSGCAALFIPERLKR</sequence>
<reference evidence="2" key="2">
    <citation type="submission" date="2025-09" db="UniProtKB">
        <authorList>
            <consortium name="Ensembl"/>
        </authorList>
    </citation>
    <scope>IDENTIFICATION</scope>
</reference>
<dbReference type="GO" id="GO:0005739">
    <property type="term" value="C:mitochondrion"/>
    <property type="evidence" value="ECO:0007669"/>
    <property type="project" value="GOC"/>
</dbReference>
<protein>
    <submittedName>
        <fullName evidence="2">Uncharacterized protein</fullName>
    </submittedName>
</protein>
<dbReference type="Ensembl" id="ENSSDAT00000021348.1">
    <property type="protein sequence ID" value="ENSSDAP00000018656.1"/>
    <property type="gene ID" value="ENSSDAG00000017046.1"/>
</dbReference>
<accession>A0A8C9Q661</accession>
<organism evidence="2 3">
    <name type="scientific">Spermophilus dauricus</name>
    <name type="common">Daurian ground squirrel</name>
    <dbReference type="NCBI Taxonomy" id="99837"/>
    <lineage>
        <taxon>Eukaryota</taxon>
        <taxon>Metazoa</taxon>
        <taxon>Chordata</taxon>
        <taxon>Craniata</taxon>
        <taxon>Vertebrata</taxon>
        <taxon>Euteleostomi</taxon>
        <taxon>Mammalia</taxon>
        <taxon>Eutheria</taxon>
        <taxon>Euarchontoglires</taxon>
        <taxon>Glires</taxon>
        <taxon>Rodentia</taxon>
        <taxon>Sciuromorpha</taxon>
        <taxon>Sciuridae</taxon>
        <taxon>Xerinae</taxon>
        <taxon>Marmotini</taxon>
        <taxon>Spermophilus</taxon>
    </lineage>
</organism>
<dbReference type="Proteomes" id="UP000694422">
    <property type="component" value="Unplaced"/>
</dbReference>
<proteinExistence type="predicted"/>
<dbReference type="SUPFAM" id="SSF81427">
    <property type="entry name" value="Mitochondrial cytochrome c oxidase subunit VIIc (aka VIIIa)"/>
    <property type="match status" value="1"/>
</dbReference>
<dbReference type="GO" id="GO:0006123">
    <property type="term" value="P:mitochondrial electron transport, cytochrome c to oxygen"/>
    <property type="evidence" value="ECO:0007669"/>
    <property type="project" value="InterPro"/>
</dbReference>
<feature type="region of interest" description="Disordered" evidence="1">
    <location>
        <begin position="14"/>
        <end position="36"/>
    </location>
</feature>
<evidence type="ECO:0000313" key="2">
    <source>
        <dbReference type="Ensembl" id="ENSSDAP00000018656.1"/>
    </source>
</evidence>
<evidence type="ECO:0000313" key="3">
    <source>
        <dbReference type="Proteomes" id="UP000694422"/>
    </source>
</evidence>
<dbReference type="GO" id="GO:0045277">
    <property type="term" value="C:respiratory chain complex IV"/>
    <property type="evidence" value="ECO:0007669"/>
    <property type="project" value="InterPro"/>
</dbReference>
<reference evidence="2" key="1">
    <citation type="submission" date="2025-08" db="UniProtKB">
        <authorList>
            <consortium name="Ensembl"/>
        </authorList>
    </citation>
    <scope>IDENTIFICATION</scope>
</reference>
<keyword evidence="3" id="KW-1185">Reference proteome</keyword>
<name>A0A8C9Q661_SPEDA</name>